<comment type="caution">
    <text evidence="1">The sequence shown here is derived from an EMBL/GenBank/DDBJ whole genome shotgun (WGS) entry which is preliminary data.</text>
</comment>
<gene>
    <name evidence="1" type="ORF">DCCM_0013</name>
</gene>
<dbReference type="Proteomes" id="UP000239549">
    <property type="component" value="Unassembled WGS sequence"/>
</dbReference>
<reference evidence="2" key="1">
    <citation type="submission" date="2018-02" db="EMBL/GenBank/DDBJ databases">
        <title>Genome sequence of Desulfocucumis palustris strain NAW-5.</title>
        <authorList>
            <person name="Watanabe M."/>
            <person name="Kojima H."/>
            <person name="Fukui M."/>
        </authorList>
    </citation>
    <scope>NUCLEOTIDE SEQUENCE [LARGE SCALE GENOMIC DNA]</scope>
    <source>
        <strain evidence="2">NAW-5</strain>
    </source>
</reference>
<dbReference type="OrthoDB" id="2753784at2"/>
<evidence type="ECO:0000313" key="2">
    <source>
        <dbReference type="Proteomes" id="UP000239549"/>
    </source>
</evidence>
<name>A0A2L2X6S5_9FIRM</name>
<evidence type="ECO:0000313" key="1">
    <source>
        <dbReference type="EMBL" id="GBF31829.1"/>
    </source>
</evidence>
<dbReference type="EMBL" id="BFAV01000002">
    <property type="protein sequence ID" value="GBF31829.1"/>
    <property type="molecule type" value="Genomic_DNA"/>
</dbReference>
<proteinExistence type="predicted"/>
<keyword evidence="2" id="KW-1185">Reference proteome</keyword>
<accession>A0A2L2X6S5</accession>
<sequence>MLPCIKESSLSLFVATADQRFLLGEDIFLRTHFPVTMRRFRPGSGTIWSEGDLLRELESAPAATPSGNQTYVLYGAAGSGKSEVIRWLECNIRRAGSRPFALRISRTELDPVKILQKILSQFKGLSLNEAIYHQWEDLRKKPVTLANHLVWSALGKMLPSDSEIIPISYRLRPIIEDNLRLNFSGIDSPTEIEDRTPELISLEDLEELTRQSSISIDIECEQLRYLMARELEHAVLGGYNFVETLKSISQELMVREGIRPLLLIDDLVQSMNIYSTDLLDFFITMEEGNWDIVLGLTPASFESSKRGREILNRINTLDTFDDRLIKLWLTDDQGHDSYFINIKNCHLYAEKYLMECKRLTGFSCDGGCSLIKRCVALQMGLSQLPSLSPFNQALLARIYRSLPRGKGKARYFIAALGDILRSMVNGELSGALDSYIKREVSVDHPDPLVRLLGEVYAPDSSRKKGFVSIKGKALSALVGTTGDEFQDVEASIYDLSAARTHTPNKVDEPSGEFLEIDTSKAAVRDWLEGRQVNKELLKGLRLGISYLCRELAQPCNLIPRNTSRLTPLLRWDETVEGSKIPVSLEGVDIFEGIKVQRALGHAAYPLNYVHLKRGRARESSLESALQYDEIYYLFYAAQELKDNLHARLEKELGIPPDEFAYILFVLLMEVGQGGRESPILIQNTCLGESMAYPEDIAGLQVFFPEDIAQAIRALFKDWLLLRENIYDAVRLKKFMKKYKDVDPILELAKINPENISPQFKIGEIELSKFVNSIQIVLNELAGSARGESALKERWRLEKILEVLGELQHPGSHVEIQSLLLSVASSLGLPKPLLPDWQDCQKLHSRIRRGLRRFLGRAGRLEMGGPISAHRFMLSLGEIDRQSDYVAMKEIHRLFELAVSRIEGAGTELWAVAESIGVAGHLAISQYWGIDIVQPIKDGRWDLEYFTQLARRAQEVAISKRYLNCLEMASPYIDHQLAEEAEVVASILEIIISQNISPKFLNRIKVAMGQCREYSGSIEKILKLDGFNDSWDDLIPAIRDAHQRINGERLKGMLLNICQEWLAYIENLVQLAKCLGIAGGSLTVLCGQVAHILQGVEEKDEGAEIARALYEAGLHLKRLPGSAQIACQINGNQQADYLWLLDILLAPQSPEIALSSISLEGLHTFGQMYPALADAIKIKMYLSLSN</sequence>
<protein>
    <submittedName>
        <fullName evidence="1">Uncharacterized protein</fullName>
    </submittedName>
</protein>
<dbReference type="AlphaFoldDB" id="A0A2L2X6S5"/>
<dbReference type="RefSeq" id="WP_104370446.1">
    <property type="nucleotide sequence ID" value="NZ_BFAV01000002.1"/>
</dbReference>
<organism evidence="1 2">
    <name type="scientific">Desulfocucumis palustris</name>
    <dbReference type="NCBI Taxonomy" id="1898651"/>
    <lineage>
        <taxon>Bacteria</taxon>
        <taxon>Bacillati</taxon>
        <taxon>Bacillota</taxon>
        <taxon>Clostridia</taxon>
        <taxon>Eubacteriales</taxon>
        <taxon>Desulfocucumaceae</taxon>
        <taxon>Desulfocucumis</taxon>
    </lineage>
</organism>